<gene>
    <name evidence="1" type="ORF">GCM10022247_03440</name>
</gene>
<evidence type="ECO:0008006" key="3">
    <source>
        <dbReference type="Google" id="ProtNLM"/>
    </source>
</evidence>
<protein>
    <recommendedName>
        <fullName evidence="3">Esterase</fullName>
    </recommendedName>
</protein>
<sequence length="302" mass="33359">MTTGMFLGQLKDSVVDLLAEGRHAEARELALRAHGGYPKQRALTEAWVAETLCRTGDDDTAIAVLGKALDEGLWWWEEILSINPPLRPLQGRADFAEIVRRSEQRRDRTLQDVPPVVYEPEGPPRGVLVPLHARTDRHRGFARRWSAACDAGFLVVVPQSRELTTSDGDVGWIDEDLARSQVAQLCASVADGLPVVLAGYSQGARFALEWTMSDAVPEATGFVALCPPEDRMPVVSDPPRRPRGYVFTGEHDDDRPAAERFSAELARHGFDAGLEVMAETGHTYPKDFAERLLRALAHVLPH</sequence>
<organism evidence="1 2">
    <name type="scientific">Allokutzneria multivorans</name>
    <dbReference type="NCBI Taxonomy" id="1142134"/>
    <lineage>
        <taxon>Bacteria</taxon>
        <taxon>Bacillati</taxon>
        <taxon>Actinomycetota</taxon>
        <taxon>Actinomycetes</taxon>
        <taxon>Pseudonocardiales</taxon>
        <taxon>Pseudonocardiaceae</taxon>
        <taxon>Allokutzneria</taxon>
    </lineage>
</organism>
<dbReference type="EMBL" id="BAABAL010000003">
    <property type="protein sequence ID" value="GAA3988319.1"/>
    <property type="molecule type" value="Genomic_DNA"/>
</dbReference>
<comment type="caution">
    <text evidence="1">The sequence shown here is derived from an EMBL/GenBank/DDBJ whole genome shotgun (WGS) entry which is preliminary data.</text>
</comment>
<evidence type="ECO:0000313" key="1">
    <source>
        <dbReference type="EMBL" id="GAA3988319.1"/>
    </source>
</evidence>
<name>A0ABP7QUH3_9PSEU</name>
<dbReference type="Proteomes" id="UP001501747">
    <property type="component" value="Unassembled WGS sequence"/>
</dbReference>
<evidence type="ECO:0000313" key="2">
    <source>
        <dbReference type="Proteomes" id="UP001501747"/>
    </source>
</evidence>
<dbReference type="SUPFAM" id="SSF53474">
    <property type="entry name" value="alpha/beta-Hydrolases"/>
    <property type="match status" value="1"/>
</dbReference>
<dbReference type="RefSeq" id="WP_344870653.1">
    <property type="nucleotide sequence ID" value="NZ_BAABAL010000003.1"/>
</dbReference>
<dbReference type="Gene3D" id="3.40.50.1820">
    <property type="entry name" value="alpha/beta hydrolase"/>
    <property type="match status" value="1"/>
</dbReference>
<reference evidence="2" key="1">
    <citation type="journal article" date="2019" name="Int. J. Syst. Evol. Microbiol.">
        <title>The Global Catalogue of Microorganisms (GCM) 10K type strain sequencing project: providing services to taxonomists for standard genome sequencing and annotation.</title>
        <authorList>
            <consortium name="The Broad Institute Genomics Platform"/>
            <consortium name="The Broad Institute Genome Sequencing Center for Infectious Disease"/>
            <person name="Wu L."/>
            <person name="Ma J."/>
        </authorList>
    </citation>
    <scope>NUCLEOTIDE SEQUENCE [LARGE SCALE GENOMIC DNA]</scope>
    <source>
        <strain evidence="2">JCM 17342</strain>
    </source>
</reference>
<keyword evidence="2" id="KW-1185">Reference proteome</keyword>
<accession>A0ABP7QUH3</accession>
<proteinExistence type="predicted"/>
<dbReference type="InterPro" id="IPR029058">
    <property type="entry name" value="AB_hydrolase_fold"/>
</dbReference>